<keyword evidence="2" id="KW-1185">Reference proteome</keyword>
<proteinExistence type="predicted"/>
<dbReference type="STRING" id="243275.TDE_1904"/>
<reference evidence="1 2" key="1">
    <citation type="journal article" date="2004" name="Proc. Natl. Acad. Sci. U.S.A.">
        <title>Comparison of the genome of the oral pathogen Treponema denticola with other spirochete genomes.</title>
        <authorList>
            <person name="Seshadri R."/>
            <person name="Myers G.S."/>
            <person name="Tettelin H."/>
            <person name="Eisen J.A."/>
            <person name="Heidelberg J.F."/>
            <person name="Dodson R.J."/>
            <person name="Davidsen T.M."/>
            <person name="DeBoy R.T."/>
            <person name="Fouts D.E."/>
            <person name="Haft D.H."/>
            <person name="Selengut J."/>
            <person name="Ren Q."/>
            <person name="Brinkac L.M."/>
            <person name="Madupu R."/>
            <person name="Kolonay J."/>
            <person name="Durkin S.A."/>
            <person name="Daugherty S.C."/>
            <person name="Shetty J."/>
            <person name="Shvartsbeyn A."/>
            <person name="Gebregeorgis E."/>
            <person name="Geer K."/>
            <person name="Tsegaye G."/>
            <person name="Malek J."/>
            <person name="Ayodeji B."/>
            <person name="Shatsman S."/>
            <person name="McLeod M.P."/>
            <person name="Smajs D."/>
            <person name="Howell J.K."/>
            <person name="Pal S."/>
            <person name="Amin A."/>
            <person name="Vashisth P."/>
            <person name="McNeill T.Z."/>
            <person name="Xiang Q."/>
            <person name="Sodergren E."/>
            <person name="Baca E."/>
            <person name="Weinstock G.M."/>
            <person name="Norris S.J."/>
            <person name="Fraser C.M."/>
            <person name="Paulsen I.T."/>
        </authorList>
    </citation>
    <scope>NUCLEOTIDE SEQUENCE [LARGE SCALE GENOMIC DNA]</scope>
    <source>
        <strain evidence="2">ATCC 35405 / DSM 14222 / CIP 103919 / JCM 8153 / KCTC 15104</strain>
    </source>
</reference>
<dbReference type="eggNOG" id="COG5464">
    <property type="taxonomic scope" value="Bacteria"/>
</dbReference>
<dbReference type="PATRIC" id="fig|243275.7.peg.1803"/>
<evidence type="ECO:0000313" key="2">
    <source>
        <dbReference type="Proteomes" id="UP000008212"/>
    </source>
</evidence>
<gene>
    <name evidence="1" type="ordered locus">TDE_1904</name>
</gene>
<dbReference type="AlphaFoldDB" id="Q73LG0"/>
<dbReference type="OrthoDB" id="357854at2"/>
<evidence type="ECO:0000313" key="1">
    <source>
        <dbReference type="EMBL" id="AAS12418.1"/>
    </source>
</evidence>
<dbReference type="EMBL" id="AE017226">
    <property type="protein sequence ID" value="AAS12418.1"/>
    <property type="molecule type" value="Genomic_DNA"/>
</dbReference>
<protein>
    <submittedName>
        <fullName evidence="1">Uncharacterized protein</fullName>
    </submittedName>
</protein>
<dbReference type="Proteomes" id="UP000008212">
    <property type="component" value="Chromosome"/>
</dbReference>
<accession>Q73LG0</accession>
<organism evidence="1 2">
    <name type="scientific">Treponema denticola (strain ATCC 35405 / DSM 14222 / CIP 103919 / JCM 8153 / KCTC 15104)</name>
    <dbReference type="NCBI Taxonomy" id="243275"/>
    <lineage>
        <taxon>Bacteria</taxon>
        <taxon>Pseudomonadati</taxon>
        <taxon>Spirochaetota</taxon>
        <taxon>Spirochaetia</taxon>
        <taxon>Spirochaetales</taxon>
        <taxon>Treponemataceae</taxon>
        <taxon>Treponema</taxon>
    </lineage>
</organism>
<dbReference type="HOGENOM" id="CLU_068216_2_1_12"/>
<dbReference type="PaxDb" id="243275-TDE_1904"/>
<name>Q73LG0_TREDE</name>
<dbReference type="KEGG" id="tde:TDE_1904"/>
<sequence>MNVKVININQQNQHPILKHCQTMCEYSVFVNTVRKWKGVDTQNGFQKAIEECIANNILKDYLKRKTREVLNMLLAEYDYEADIAVQRAEEREIAFAEGEERGSYQKAIETAKLMCRHNYPIAEICTMTGLSQEEIESV</sequence>